<dbReference type="InterPro" id="IPR026841">
    <property type="entry name" value="Aur1/Ipt1"/>
</dbReference>
<dbReference type="GO" id="GO:0016020">
    <property type="term" value="C:membrane"/>
    <property type="evidence" value="ECO:0007669"/>
    <property type="project" value="UniProtKB-SubCell"/>
</dbReference>
<accession>A0A4D6HFQ0</accession>
<dbReference type="Pfam" id="PF14378">
    <property type="entry name" value="PAP2_3"/>
    <property type="match status" value="1"/>
</dbReference>
<evidence type="ECO:0000256" key="2">
    <source>
        <dbReference type="ARBA" id="ARBA00022692"/>
    </source>
</evidence>
<evidence type="ECO:0000313" key="8">
    <source>
        <dbReference type="Proteomes" id="UP000296706"/>
    </source>
</evidence>
<dbReference type="PANTHER" id="PTHR31310">
    <property type="match status" value="1"/>
</dbReference>
<dbReference type="InterPro" id="IPR000326">
    <property type="entry name" value="PAP2/HPO"/>
</dbReference>
<dbReference type="SMART" id="SM00014">
    <property type="entry name" value="acidPPc"/>
    <property type="match status" value="1"/>
</dbReference>
<evidence type="ECO:0000313" key="7">
    <source>
        <dbReference type="EMBL" id="QCC52793.1"/>
    </source>
</evidence>
<dbReference type="Gene3D" id="1.20.144.10">
    <property type="entry name" value="Phosphatidic acid phosphatase type 2/haloperoxidase"/>
    <property type="match status" value="1"/>
</dbReference>
<name>A0A4D6HFQ0_9EURY</name>
<gene>
    <name evidence="7" type="ORF">DV733_16820</name>
</gene>
<comment type="subcellular location">
    <subcellularLocation>
        <location evidence="1">Membrane</location>
        <topology evidence="1">Multi-pass membrane protein</topology>
    </subcellularLocation>
</comment>
<protein>
    <submittedName>
        <fullName evidence="7">Phosphatase PAP2 family protein</fullName>
    </submittedName>
</protein>
<dbReference type="KEGG" id="hsn:DV733_16820"/>
<feature type="transmembrane region" description="Helical" evidence="5">
    <location>
        <begin position="136"/>
        <end position="156"/>
    </location>
</feature>
<keyword evidence="4 5" id="KW-0472">Membrane</keyword>
<dbReference type="PANTHER" id="PTHR31310:SF7">
    <property type="entry name" value="PA-PHOSPHATASE RELATED-FAMILY PROTEIN DDB_G0268928"/>
    <property type="match status" value="1"/>
</dbReference>
<proteinExistence type="predicted"/>
<feature type="transmembrane region" description="Helical" evidence="5">
    <location>
        <begin position="242"/>
        <end position="260"/>
    </location>
</feature>
<dbReference type="SUPFAM" id="SSF48317">
    <property type="entry name" value="Acid phosphatase/Vanadium-dependent haloperoxidase"/>
    <property type="match status" value="1"/>
</dbReference>
<feature type="transmembrane region" description="Helical" evidence="5">
    <location>
        <begin position="216"/>
        <end position="236"/>
    </location>
</feature>
<evidence type="ECO:0000259" key="6">
    <source>
        <dbReference type="SMART" id="SM00014"/>
    </source>
</evidence>
<reference evidence="7 8" key="1">
    <citation type="journal article" date="2019" name="Nat. Commun.">
        <title>A new type of DNA phosphorothioation-based antiviral system in archaea.</title>
        <authorList>
            <person name="Xiong L."/>
            <person name="Liu S."/>
            <person name="Chen S."/>
            <person name="Xiao Y."/>
            <person name="Zhu B."/>
            <person name="Gao Y."/>
            <person name="Zhang Y."/>
            <person name="Chen B."/>
            <person name="Luo J."/>
            <person name="Deng Z."/>
            <person name="Chen X."/>
            <person name="Wang L."/>
            <person name="Chen S."/>
        </authorList>
    </citation>
    <scope>NUCLEOTIDE SEQUENCE [LARGE SCALE GENOMIC DNA]</scope>
    <source>
        <strain evidence="7 8">CBA1105</strain>
    </source>
</reference>
<evidence type="ECO:0000256" key="4">
    <source>
        <dbReference type="ARBA" id="ARBA00023136"/>
    </source>
</evidence>
<dbReference type="AlphaFoldDB" id="A0A4D6HFQ0"/>
<keyword evidence="3 5" id="KW-1133">Transmembrane helix</keyword>
<feature type="domain" description="Phosphatidic acid phosphatase type 2/haloperoxidase" evidence="6">
    <location>
        <begin position="151"/>
        <end position="257"/>
    </location>
</feature>
<feature type="transmembrane region" description="Helical" evidence="5">
    <location>
        <begin position="99"/>
        <end position="124"/>
    </location>
</feature>
<keyword evidence="2 5" id="KW-0812">Transmembrane</keyword>
<dbReference type="Proteomes" id="UP000296706">
    <property type="component" value="Chromosome"/>
</dbReference>
<keyword evidence="8" id="KW-1185">Reference proteome</keyword>
<organism evidence="7 8">
    <name type="scientific">Halapricum salinum</name>
    <dbReference type="NCBI Taxonomy" id="1457250"/>
    <lineage>
        <taxon>Archaea</taxon>
        <taxon>Methanobacteriati</taxon>
        <taxon>Methanobacteriota</taxon>
        <taxon>Stenosarchaea group</taxon>
        <taxon>Halobacteria</taxon>
        <taxon>Halobacteriales</taxon>
        <taxon>Haloarculaceae</taxon>
        <taxon>Halapricum</taxon>
    </lineage>
</organism>
<evidence type="ECO:0000256" key="1">
    <source>
        <dbReference type="ARBA" id="ARBA00004141"/>
    </source>
</evidence>
<evidence type="ECO:0000256" key="5">
    <source>
        <dbReference type="SAM" id="Phobius"/>
    </source>
</evidence>
<dbReference type="InterPro" id="IPR052185">
    <property type="entry name" value="IPC_Synthase-Related"/>
</dbReference>
<sequence length="286" mass="31473">MSLATVIAIVGVVVLSSLATTCALCIDRKRFRREFASLDETLYEVFPYLAVIGTVLMFKGVVHEPSVQFSRALNWDITAEIYAIEGLFVAYVQDLTPEVLVPVFSGFYMFGFTYLLIAPILVYFLTSTVRPLKELLVAYSLNYLVGITFYTLFVAYGPRLYLGSRVEGSMYALFPETQTLTQAVSANTNVFPSLHASLSIIVLLFAWQTRDRHSRWLAIASVVATSVVLSTMILGIHWLTDVVAGVVLAVVCVLGADRIVSAIDGGEHRSAFDHETDGATSTRSDD</sequence>
<evidence type="ECO:0000256" key="3">
    <source>
        <dbReference type="ARBA" id="ARBA00022989"/>
    </source>
</evidence>
<dbReference type="InterPro" id="IPR036938">
    <property type="entry name" value="PAP2/HPO_sf"/>
</dbReference>
<dbReference type="STRING" id="1457250.GCA_000755225_02247"/>
<dbReference type="EMBL" id="CP031310">
    <property type="protein sequence ID" value="QCC52793.1"/>
    <property type="molecule type" value="Genomic_DNA"/>
</dbReference>